<accession>A0A022WA09</accession>
<dbReference type="EMBL" id="KK207769">
    <property type="protein sequence ID" value="EZF54923.1"/>
    <property type="molecule type" value="Genomic_DNA"/>
</dbReference>
<reference evidence="1" key="1">
    <citation type="submission" date="2014-02" db="EMBL/GenBank/DDBJ databases">
        <title>The Genome Sequence of Trichophyton rubrum (morphotype fischeri) CBS 288.86.</title>
        <authorList>
            <consortium name="The Broad Institute Genomics Platform"/>
            <person name="Cuomo C.A."/>
            <person name="White T.C."/>
            <person name="Graser Y."/>
            <person name="Martinez-Rossi N."/>
            <person name="Heitman J."/>
            <person name="Young S.K."/>
            <person name="Zeng Q."/>
            <person name="Gargeya S."/>
            <person name="Abouelleil A."/>
            <person name="Alvarado L."/>
            <person name="Chapman S.B."/>
            <person name="Gainer-Dewar J."/>
            <person name="Goldberg J."/>
            <person name="Griggs A."/>
            <person name="Gujja S."/>
            <person name="Hansen M."/>
            <person name="Howarth C."/>
            <person name="Imamovic A."/>
            <person name="Larimer J."/>
            <person name="Martinez D."/>
            <person name="Murphy C."/>
            <person name="Pearson M.D."/>
            <person name="Persinoti G."/>
            <person name="Poon T."/>
            <person name="Priest M."/>
            <person name="Roberts A.D."/>
            <person name="Saif S."/>
            <person name="Shea T.D."/>
            <person name="Sykes S.N."/>
            <person name="Wortman J."/>
            <person name="Nusbaum C."/>
            <person name="Birren B."/>
        </authorList>
    </citation>
    <scope>NUCLEOTIDE SEQUENCE [LARGE SCALE GENOMIC DNA]</scope>
    <source>
        <strain evidence="1">CBS 288.86</strain>
    </source>
</reference>
<protein>
    <submittedName>
        <fullName evidence="1">Uncharacterized protein</fullName>
    </submittedName>
</protein>
<dbReference type="Proteomes" id="UP000023758">
    <property type="component" value="Unassembled WGS sequence"/>
</dbReference>
<dbReference type="HOGENOM" id="CLU_1653403_0_0_1"/>
<dbReference type="AlphaFoldDB" id="A0A022WA09"/>
<name>A0A022WA09_TRIRU</name>
<dbReference type="EMBL" id="KK207769">
    <property type="protein sequence ID" value="EZF54924.1"/>
    <property type="molecule type" value="Genomic_DNA"/>
</dbReference>
<gene>
    <name evidence="1" type="ORF">H103_02424</name>
</gene>
<sequence>MGTGTVYSNIDTRGFDSPYGTLTLTQTEDHSEEKNDLYISQDDTTPRTIGLRGITILRMHIWYWEELKIRKNVPGDISVLPIDKRFSGPNVFDKVLYRGGLVARASTRIGVGVVMEGEEIRLSMRARGMELWATNHYGLMTDLEVIEVVEVKRIEEGLNS</sequence>
<dbReference type="OrthoDB" id="9975959at2759"/>
<proteinExistence type="predicted"/>
<organism evidence="1">
    <name type="scientific">Trichophyton rubrum CBS 288.86</name>
    <dbReference type="NCBI Taxonomy" id="1215330"/>
    <lineage>
        <taxon>Eukaryota</taxon>
        <taxon>Fungi</taxon>
        <taxon>Dikarya</taxon>
        <taxon>Ascomycota</taxon>
        <taxon>Pezizomycotina</taxon>
        <taxon>Eurotiomycetes</taxon>
        <taxon>Eurotiomycetidae</taxon>
        <taxon>Onygenales</taxon>
        <taxon>Arthrodermataceae</taxon>
        <taxon>Trichophyton</taxon>
    </lineage>
</organism>
<evidence type="ECO:0000313" key="1">
    <source>
        <dbReference type="EMBL" id="EZF54923.1"/>
    </source>
</evidence>